<dbReference type="InterPro" id="IPR013792">
    <property type="entry name" value="RNA3'P_cycl/enolpyr_Trfase_a/b"/>
</dbReference>
<dbReference type="InterPro" id="IPR017770">
    <property type="entry name" value="RNA3'_term_phos_cyc_type_1"/>
</dbReference>
<dbReference type="RefSeq" id="WP_277863636.1">
    <property type="nucleotide sequence ID" value="NZ_JARRAG010000002.1"/>
</dbReference>
<gene>
    <name evidence="8" type="primary">rtcA</name>
    <name evidence="8" type="ORF">PZE19_26635</name>
</gene>
<keyword evidence="2" id="KW-0436">Ligase</keyword>
<dbReference type="InterPro" id="IPR037136">
    <property type="entry name" value="RNA3'_phos_cyclase_dom_sf"/>
</dbReference>
<name>A0ABT6FIH5_9BACT</name>
<evidence type="ECO:0000259" key="7">
    <source>
        <dbReference type="Pfam" id="PF05189"/>
    </source>
</evidence>
<dbReference type="InterPro" id="IPR023797">
    <property type="entry name" value="RNA3'_phos_cyclase_dom"/>
</dbReference>
<keyword evidence="9" id="KW-1185">Reference proteome</keyword>
<dbReference type="SUPFAM" id="SSF52913">
    <property type="entry name" value="RNA 3'-terminal phosphate cyclase, RPTC, insert domain"/>
    <property type="match status" value="1"/>
</dbReference>
<dbReference type="PIRSF" id="PIRSF005378">
    <property type="entry name" value="RNA3'_term_phos_cycl_euk"/>
    <property type="match status" value="1"/>
</dbReference>
<dbReference type="InterPro" id="IPR013791">
    <property type="entry name" value="RNA3'-term_phos_cycl_insert"/>
</dbReference>
<comment type="caution">
    <text evidence="8">The sequence shown here is derived from an EMBL/GenBank/DDBJ whole genome shotgun (WGS) entry which is preliminary data.</text>
</comment>
<feature type="domain" description="RNA 3'-terminal phosphate cyclase" evidence="6">
    <location>
        <begin position="19"/>
        <end position="341"/>
    </location>
</feature>
<dbReference type="PANTHER" id="PTHR11096:SF0">
    <property type="entry name" value="RNA 3'-TERMINAL PHOSPHATE CYCLASE"/>
    <property type="match status" value="1"/>
</dbReference>
<dbReference type="Pfam" id="PF05189">
    <property type="entry name" value="RTC_insert"/>
    <property type="match status" value="1"/>
</dbReference>
<dbReference type="InterPro" id="IPR036553">
    <property type="entry name" value="RPTC_insert"/>
</dbReference>
<dbReference type="PANTHER" id="PTHR11096">
    <property type="entry name" value="RNA 3' TERMINAL PHOSPHATE CYCLASE"/>
    <property type="match status" value="1"/>
</dbReference>
<reference evidence="8 9" key="1">
    <citation type="submission" date="2023-03" db="EMBL/GenBank/DDBJ databases">
        <title>Paludisphaera mucosa sp. nov. a novel planctomycete from northern fen.</title>
        <authorList>
            <person name="Ivanova A."/>
        </authorList>
    </citation>
    <scope>NUCLEOTIDE SEQUENCE [LARGE SCALE GENOMIC DNA]</scope>
    <source>
        <strain evidence="8 9">Pla2</strain>
    </source>
</reference>
<evidence type="ECO:0000259" key="6">
    <source>
        <dbReference type="Pfam" id="PF01137"/>
    </source>
</evidence>
<feature type="domain" description="RNA 3'-terminal phosphate cyclase insert" evidence="7">
    <location>
        <begin position="191"/>
        <end position="287"/>
    </location>
</feature>
<organism evidence="8 9">
    <name type="scientific">Paludisphaera mucosa</name>
    <dbReference type="NCBI Taxonomy" id="3030827"/>
    <lineage>
        <taxon>Bacteria</taxon>
        <taxon>Pseudomonadati</taxon>
        <taxon>Planctomycetota</taxon>
        <taxon>Planctomycetia</taxon>
        <taxon>Isosphaerales</taxon>
        <taxon>Isosphaeraceae</taxon>
        <taxon>Paludisphaera</taxon>
    </lineage>
</organism>
<dbReference type="Proteomes" id="UP001216907">
    <property type="component" value="Unassembled WGS sequence"/>
</dbReference>
<dbReference type="SUPFAM" id="SSF55205">
    <property type="entry name" value="EPT/RTPC-like"/>
    <property type="match status" value="1"/>
</dbReference>
<comment type="similarity">
    <text evidence="1">Belongs to the RNA 3'-terminal cyclase family. Type 1 subfamily.</text>
</comment>
<comment type="catalytic activity">
    <reaction evidence="4">
        <text>a 3'-end 3'-phospho-ribonucleotide-RNA + ATP = a 3'-end 2',3'-cyclophospho-ribonucleotide-RNA + AMP + diphosphate</text>
        <dbReference type="Rhea" id="RHEA:23976"/>
        <dbReference type="Rhea" id="RHEA-COMP:10463"/>
        <dbReference type="Rhea" id="RHEA-COMP:10464"/>
        <dbReference type="ChEBI" id="CHEBI:30616"/>
        <dbReference type="ChEBI" id="CHEBI:33019"/>
        <dbReference type="ChEBI" id="CHEBI:83062"/>
        <dbReference type="ChEBI" id="CHEBI:83064"/>
        <dbReference type="ChEBI" id="CHEBI:456215"/>
        <dbReference type="EC" id="6.5.1.4"/>
    </reaction>
</comment>
<protein>
    <recommendedName>
        <fullName evidence="5">RNA 3'-terminal phosphate cyclase</fullName>
        <ecNumber evidence="5">6.5.1.4</ecNumber>
    </recommendedName>
</protein>
<dbReference type="Gene3D" id="3.65.10.20">
    <property type="entry name" value="RNA 3'-terminal phosphate cyclase domain"/>
    <property type="match status" value="1"/>
</dbReference>
<dbReference type="EMBL" id="JARRAG010000002">
    <property type="protein sequence ID" value="MDG3007355.1"/>
    <property type="molecule type" value="Genomic_DNA"/>
</dbReference>
<sequence length="356" mass="37729">MSSPQPPSESLVVLDGSRGEGGGQILRTALSLSLLTGKPFRIVKLRAGRDKPGLRPQHKMAVEAAALLGRAEVLGTEVGSRDVVFRPGAVDPRDLTIDIGTAGSTGLVLQTLHLPLAMRAETAARVVLTGGTFNPKAPPYPFLEQTWRAHLTHMGLAVALATPAAGFYPRGGGRLEAWIEPGTPKPWVRTTRGDLLRIRGVAGTANLREDVARRLRDRALTRLAEEGWNVDLEIETATWPSPGQGAAISLTAEHAGSAPATFVAVGERGKPAELVADEAVDELLDFLGVPDAAVDPHSADQILLPLALAEGRSVYTVSRVTEHLRTNAGTIRAFLDREVAIEEAVAVDQPGRVVVG</sequence>
<evidence type="ECO:0000256" key="1">
    <source>
        <dbReference type="ARBA" id="ARBA00009206"/>
    </source>
</evidence>
<keyword evidence="3" id="KW-0547">Nucleotide-binding</keyword>
<accession>A0ABT6FIH5</accession>
<dbReference type="Gene3D" id="3.30.360.20">
    <property type="entry name" value="RNA 3'-terminal phosphate cyclase, insert domain"/>
    <property type="match status" value="1"/>
</dbReference>
<proteinExistence type="inferred from homology"/>
<evidence type="ECO:0000256" key="3">
    <source>
        <dbReference type="ARBA" id="ARBA00022741"/>
    </source>
</evidence>
<evidence type="ECO:0000256" key="5">
    <source>
        <dbReference type="NCBIfam" id="TIGR03399"/>
    </source>
</evidence>
<evidence type="ECO:0000313" key="9">
    <source>
        <dbReference type="Proteomes" id="UP001216907"/>
    </source>
</evidence>
<dbReference type="Pfam" id="PF01137">
    <property type="entry name" value="RTC"/>
    <property type="match status" value="1"/>
</dbReference>
<evidence type="ECO:0000313" key="8">
    <source>
        <dbReference type="EMBL" id="MDG3007355.1"/>
    </source>
</evidence>
<evidence type="ECO:0000256" key="2">
    <source>
        <dbReference type="ARBA" id="ARBA00022598"/>
    </source>
</evidence>
<dbReference type="EC" id="6.5.1.4" evidence="5"/>
<dbReference type="InterPro" id="IPR000228">
    <property type="entry name" value="RNA3'_term_phos_cyc"/>
</dbReference>
<evidence type="ECO:0000256" key="4">
    <source>
        <dbReference type="ARBA" id="ARBA00024481"/>
    </source>
</evidence>
<dbReference type="NCBIfam" id="TIGR03399">
    <property type="entry name" value="RNA_3prim_cycl"/>
    <property type="match status" value="1"/>
</dbReference>